<gene>
    <name evidence="1" type="ORF">LDC_1041</name>
</gene>
<comment type="caution">
    <text evidence="1">The sequence shown here is derived from an EMBL/GenBank/DDBJ whole genome shotgun (WGS) entry which is preliminary data.</text>
</comment>
<protein>
    <submittedName>
        <fullName evidence="1">Uncharacterized protein</fullName>
    </submittedName>
</protein>
<proteinExistence type="predicted"/>
<dbReference type="EMBL" id="ADZX01000380">
    <property type="protein sequence ID" value="EFK96929.1"/>
    <property type="molecule type" value="Genomic_DNA"/>
</dbReference>
<evidence type="ECO:0000313" key="1">
    <source>
        <dbReference type="EMBL" id="EFK96929.1"/>
    </source>
</evidence>
<reference evidence="1" key="2">
    <citation type="journal article" date="2011" name="Microb. Ecol.">
        <title>Taxonomic and Functional Metagenomic Profiling of the Microbial Community in the Anoxic Sediment of a Sub-saline Shallow Lake (Laguna de Carrizo, Central Spain).</title>
        <authorList>
            <person name="Ferrer M."/>
            <person name="Guazzaroni M.E."/>
            <person name="Richter M."/>
            <person name="Garcia-Salamanca A."/>
            <person name="Yarza P."/>
            <person name="Suarez-Suarez A."/>
            <person name="Solano J."/>
            <person name="Alcaide M."/>
            <person name="van Dillewijn P."/>
            <person name="Molina-Henares M.A."/>
            <person name="Lopez-Cortes N."/>
            <person name="Al-Ramahi Y."/>
            <person name="Guerrero C."/>
            <person name="Acosta A."/>
            <person name="de Eugenio L.I."/>
            <person name="Martinez V."/>
            <person name="Marques S."/>
            <person name="Rojo F."/>
            <person name="Santero E."/>
            <person name="Genilloud O."/>
            <person name="Perez-Perez J."/>
            <person name="Rossello-Mora R."/>
            <person name="Ramos J.L."/>
        </authorList>
    </citation>
    <scope>NUCLEOTIDE SEQUENCE</scope>
</reference>
<organism evidence="1">
    <name type="scientific">sediment metagenome</name>
    <dbReference type="NCBI Taxonomy" id="749907"/>
    <lineage>
        <taxon>unclassified sequences</taxon>
        <taxon>metagenomes</taxon>
        <taxon>ecological metagenomes</taxon>
    </lineage>
</organism>
<dbReference type="AlphaFoldDB" id="D9PHN9"/>
<reference evidence="1" key="1">
    <citation type="submission" date="2010-07" db="EMBL/GenBank/DDBJ databases">
        <authorList>
            <consortium name="CONSOLIDER consortium CSD2007-00005"/>
            <person name="Guazzaroni M.-E."/>
            <person name="Richter M."/>
            <person name="Garcia-Salamanca A."/>
            <person name="Yarza P."/>
            <person name="Ferrer M."/>
        </authorList>
    </citation>
    <scope>NUCLEOTIDE SEQUENCE</scope>
</reference>
<sequence length="100" mass="11186">MSNRAFLTRTTFETDHDGASWGWRIGDDYVRSYTDACAEHEVPVDPLELLANAATEATEDERHLLANLLHFERGISINGSWHDYEEIAPVLQKALNGGEG</sequence>
<name>D9PHN9_9ZZZZ</name>
<accession>D9PHN9</accession>